<reference evidence="1" key="1">
    <citation type="submission" date="2022-07" db="EMBL/GenBank/DDBJ databases">
        <title>Phylogenomic reconstructions and comparative analyses of Kickxellomycotina fungi.</title>
        <authorList>
            <person name="Reynolds N.K."/>
            <person name="Stajich J.E."/>
            <person name="Barry K."/>
            <person name="Grigoriev I.V."/>
            <person name="Crous P."/>
            <person name="Smith M.E."/>
        </authorList>
    </citation>
    <scope>NUCLEOTIDE SEQUENCE</scope>
    <source>
        <strain evidence="1">BCRC 34780</strain>
    </source>
</reference>
<gene>
    <name evidence="1" type="ORF">H4R21_006803</name>
</gene>
<protein>
    <submittedName>
        <fullName evidence="1">Uncharacterized protein</fullName>
    </submittedName>
</protein>
<evidence type="ECO:0000313" key="2">
    <source>
        <dbReference type="Proteomes" id="UP001140087"/>
    </source>
</evidence>
<dbReference type="Proteomes" id="UP001140087">
    <property type="component" value="Unassembled WGS sequence"/>
</dbReference>
<evidence type="ECO:0000313" key="1">
    <source>
        <dbReference type="EMBL" id="KAJ2789202.1"/>
    </source>
</evidence>
<proteinExistence type="predicted"/>
<keyword evidence="2" id="KW-1185">Reference proteome</keyword>
<name>A0ACC1KFW7_9FUNG</name>
<feature type="non-terminal residue" evidence="1">
    <location>
        <position position="325"/>
    </location>
</feature>
<accession>A0ACC1KFW7</accession>
<comment type="caution">
    <text evidence="1">The sequence shown here is derived from an EMBL/GenBank/DDBJ whole genome shotgun (WGS) entry which is preliminary data.</text>
</comment>
<dbReference type="EMBL" id="JANBUN010003848">
    <property type="protein sequence ID" value="KAJ2789202.1"/>
    <property type="molecule type" value="Genomic_DNA"/>
</dbReference>
<organism evidence="1 2">
    <name type="scientific">Coemansia helicoidea</name>
    <dbReference type="NCBI Taxonomy" id="1286919"/>
    <lineage>
        <taxon>Eukaryota</taxon>
        <taxon>Fungi</taxon>
        <taxon>Fungi incertae sedis</taxon>
        <taxon>Zoopagomycota</taxon>
        <taxon>Kickxellomycotina</taxon>
        <taxon>Kickxellomycetes</taxon>
        <taxon>Kickxellales</taxon>
        <taxon>Kickxellaceae</taxon>
        <taxon>Coemansia</taxon>
    </lineage>
</organism>
<sequence length="325" mass="33210">MSAGDDHRAGRAASADAKRMSLVFQQLHGSAAAAPTLPAAPPGLWRSATAGPVASAASPRAPAPPVLREGSSETARLLGPAADSTRQTPRHVVDRWAAAGRTVAGWVLPATDAQRVAVFKAVLAYAAAALFAFVPALRDLLGDPDYMSPHLVANATIWYHAAKTRSGLAEGGLVGAVWVCVTSAVTYLALFVAEWLHSRFASAPEGPAGAEVDALPLALPSKLASLGVFICGYSWCLALFKANAGRPSVGTATAIANVVLFLVMLREAPIVNYKAAAGAASFADGGRGRLPWPGGEDGLAESVGKKAEHVLVAVLTGIAISLAVG</sequence>